<feature type="region of interest" description="Disordered" evidence="1">
    <location>
        <begin position="726"/>
        <end position="763"/>
    </location>
</feature>
<dbReference type="AlphaFoldDB" id="A0A956NBZ4"/>
<accession>A0A956NBZ4</accession>
<evidence type="ECO:0000313" key="5">
    <source>
        <dbReference type="Proteomes" id="UP000739538"/>
    </source>
</evidence>
<dbReference type="EMBL" id="JAGQHS010000024">
    <property type="protein sequence ID" value="MCA9755491.1"/>
    <property type="molecule type" value="Genomic_DNA"/>
</dbReference>
<evidence type="ECO:0000259" key="2">
    <source>
        <dbReference type="Pfam" id="PF04738"/>
    </source>
</evidence>
<reference evidence="4" key="2">
    <citation type="journal article" date="2021" name="Microbiome">
        <title>Successional dynamics and alternative stable states in a saline activated sludge microbial community over 9 years.</title>
        <authorList>
            <person name="Wang Y."/>
            <person name="Ye J."/>
            <person name="Ju F."/>
            <person name="Liu L."/>
            <person name="Boyd J.A."/>
            <person name="Deng Y."/>
            <person name="Parks D.H."/>
            <person name="Jiang X."/>
            <person name="Yin X."/>
            <person name="Woodcroft B.J."/>
            <person name="Tyson G.W."/>
            <person name="Hugenholtz P."/>
            <person name="Polz M.F."/>
            <person name="Zhang T."/>
        </authorList>
    </citation>
    <scope>NUCLEOTIDE SEQUENCE</scope>
    <source>
        <strain evidence="4">HKST-UBA02</strain>
    </source>
</reference>
<reference evidence="4" key="1">
    <citation type="submission" date="2020-04" db="EMBL/GenBank/DDBJ databases">
        <authorList>
            <person name="Zhang T."/>
        </authorList>
    </citation>
    <scope>NUCLEOTIDE SEQUENCE</scope>
    <source>
        <strain evidence="4">HKST-UBA02</strain>
    </source>
</reference>
<proteinExistence type="predicted"/>
<dbReference type="Pfam" id="PF14028">
    <property type="entry name" value="Lant_dehydr_C"/>
    <property type="match status" value="1"/>
</dbReference>
<protein>
    <submittedName>
        <fullName evidence="4">Lantibiotic dehydratase</fullName>
    </submittedName>
</protein>
<feature type="domain" description="Lantibiotic dehydratase N-terminal" evidence="2">
    <location>
        <begin position="22"/>
        <end position="686"/>
    </location>
</feature>
<dbReference type="NCBIfam" id="TIGR03891">
    <property type="entry name" value="thiopep_ocin"/>
    <property type="match status" value="1"/>
</dbReference>
<dbReference type="Pfam" id="PF04738">
    <property type="entry name" value="Lant_dehydr_N"/>
    <property type="match status" value="1"/>
</dbReference>
<dbReference type="InterPro" id="IPR023809">
    <property type="entry name" value="Thiopep_bacteriocin_synth_dom"/>
</dbReference>
<organism evidence="4 5">
    <name type="scientific">Eiseniibacteriota bacterium</name>
    <dbReference type="NCBI Taxonomy" id="2212470"/>
    <lineage>
        <taxon>Bacteria</taxon>
        <taxon>Candidatus Eiseniibacteriota</taxon>
    </lineage>
</organism>
<evidence type="ECO:0000259" key="3">
    <source>
        <dbReference type="Pfam" id="PF14028"/>
    </source>
</evidence>
<dbReference type="Proteomes" id="UP000739538">
    <property type="component" value="Unassembled WGS sequence"/>
</dbReference>
<comment type="caution">
    <text evidence="4">The sequence shown here is derived from an EMBL/GenBank/DDBJ whole genome shotgun (WGS) entry which is preliminary data.</text>
</comment>
<evidence type="ECO:0000256" key="1">
    <source>
        <dbReference type="SAM" id="MobiDB-lite"/>
    </source>
</evidence>
<feature type="domain" description="Thiopeptide-type bacteriocin biosynthesis" evidence="3">
    <location>
        <begin position="773"/>
        <end position="1045"/>
    </location>
</feature>
<feature type="compositionally biased region" description="Pro residues" evidence="1">
    <location>
        <begin position="738"/>
        <end position="753"/>
    </location>
</feature>
<evidence type="ECO:0000313" key="4">
    <source>
        <dbReference type="EMBL" id="MCA9755491.1"/>
    </source>
</evidence>
<dbReference type="InterPro" id="IPR006827">
    <property type="entry name" value="Lant_deHydtase_N"/>
</dbReference>
<name>A0A956NBZ4_UNCEI</name>
<gene>
    <name evidence="4" type="ORF">KDA27_06795</name>
</gene>
<sequence length="1063" mass="119203">MNSAAWETDCSTARERLRAWVARPDVREALFLASPSLEERIEHWIDSPTSENGLRIEVALTKYLYRMASRCTPFGLFAGNGVGRIGGFTHLSLSEPEARIRQTRLDMGYLDAVAERMVDDPVLRPHLPFRTNSSLYEIAGTYRYAEPRRSRGKRAYFLVDVEAHEHLQRIVERGRESSNLDALAQAAVDENVSFEEARDFVEELVDAKILVPSFGPIVTGSEAADDLIRKLDGIEATKEVRETLDRIRSTLLEMDARGAGIRPEEYHGLREIAETLAPVELSRLVQVDLVQPGREFTVSQRLVDELTEAVQVLLDLFGHGHQDPLSEFRRSFEERYGEADVRLVEALDEEIGIGFQTSHGPGSDASPLIAGLPFPAALEDELLPWGSRARYLEWKVAAAVANGDDEVVLEPREIAQFHVANGPSLAPAHHIHATILEDSRDSERSSATQSGADRDTARVAILEAAGGPSGARFLGRFCQADPKLREFVETHLRAEESLEPEVRYFEIVHLPEGRIGNILARPVLRDLEVEYSGISGAERDHVLTADDLWIGLRNGRIVLWSKSLGSEVRPRLTSAHNAVWNSLGLYRFLVTLQAQGDIEGVMWNWGPLESRPHLPRVRYKRIVLSRAAWNIPKQEIEAFRGHTGHAAFLAAQKWRERRRLPRWVGLVDQDNVLTIDLDHPLSVATLLGELRTREQAILHEVFPGARTDVIDGPDGRHTNEILLPLVRMPRGDRERPHTPQPTAPQSHVPPPHGPRPHGPRDHIPSVFVPGSEWLTIKLYAGTSGVDTVLTDLVLPLASEFQERGSIDRWFFLRYQDPDWHLRVRFHGDPTVLLGELLPALHEAADPHLGSRRIHRIQLDTYSRETFRYGGEGAIEFAEEIFHRDSEVTAAFLELVPGDEGLTLRGQFALVSMDRLLSDLGFDLAASQTLTDRLAEMFGNEFQIDGAFRKALRDRYRSERSLVEDVLGERGNAAEALGPAYDLLRARSAATEEPIRAIHELAAQGRLTEPIEEITGSLLHMLANRVLRSSQRAQELVLYRFLEKTYASQLARGRKDPGSRGTSV</sequence>